<keyword evidence="5" id="KW-1185">Reference proteome</keyword>
<dbReference type="Gene3D" id="2.40.50.100">
    <property type="match status" value="1"/>
</dbReference>
<reference evidence="4" key="1">
    <citation type="submission" date="2021-04" db="EMBL/GenBank/DDBJ databases">
        <title>Ouciella asimina sp. nov., isolated from the surface seawater in the hydrothermal field of Okinawa Trough.</title>
        <authorList>
            <person name="Shuang W."/>
        </authorList>
    </citation>
    <scope>NUCLEOTIDE SEQUENCE</scope>
    <source>
        <strain evidence="4">LXI357</strain>
    </source>
</reference>
<proteinExistence type="inferred from homology"/>
<keyword evidence="2" id="KW-0175">Coiled coil</keyword>
<dbReference type="GO" id="GO:0015562">
    <property type="term" value="F:efflux transmembrane transporter activity"/>
    <property type="evidence" value="ECO:0007669"/>
    <property type="project" value="TreeGrafter"/>
</dbReference>
<dbReference type="Gene3D" id="2.40.420.20">
    <property type="match status" value="1"/>
</dbReference>
<comment type="caution">
    <text evidence="4">The sequence shown here is derived from an EMBL/GenBank/DDBJ whole genome shotgun (WGS) entry which is preliminary data.</text>
</comment>
<name>A0A8T4IB03_9SPHN</name>
<accession>A0A8T4IB03</accession>
<dbReference type="Proteomes" id="UP000676996">
    <property type="component" value="Unassembled WGS sequence"/>
</dbReference>
<dbReference type="EMBL" id="JAGRQC010000001">
    <property type="protein sequence ID" value="MBR0551282.1"/>
    <property type="molecule type" value="Genomic_DNA"/>
</dbReference>
<dbReference type="PANTHER" id="PTHR30469:SF15">
    <property type="entry name" value="HLYD FAMILY OF SECRETION PROTEINS"/>
    <property type="match status" value="1"/>
</dbReference>
<comment type="similarity">
    <text evidence="1">Belongs to the membrane fusion protein (MFP) (TC 8.A.1) family.</text>
</comment>
<keyword evidence="3" id="KW-0732">Signal</keyword>
<evidence type="ECO:0000256" key="2">
    <source>
        <dbReference type="SAM" id="Coils"/>
    </source>
</evidence>
<organism evidence="4 5">
    <name type="scientific">Stakelama marina</name>
    <dbReference type="NCBI Taxonomy" id="2826939"/>
    <lineage>
        <taxon>Bacteria</taxon>
        <taxon>Pseudomonadati</taxon>
        <taxon>Pseudomonadota</taxon>
        <taxon>Alphaproteobacteria</taxon>
        <taxon>Sphingomonadales</taxon>
        <taxon>Sphingomonadaceae</taxon>
        <taxon>Stakelama</taxon>
    </lineage>
</organism>
<evidence type="ECO:0000313" key="5">
    <source>
        <dbReference type="Proteomes" id="UP000676996"/>
    </source>
</evidence>
<feature type="coiled-coil region" evidence="2">
    <location>
        <begin position="108"/>
        <end position="159"/>
    </location>
</feature>
<evidence type="ECO:0000256" key="1">
    <source>
        <dbReference type="ARBA" id="ARBA00009477"/>
    </source>
</evidence>
<sequence length="340" mass="34545">MRFGGSITAALLLAMPLAACGGGEQEAATTQKAPAGPRLTLQQTQVANWREVPAEVATVDQAQALARIPGILTSLSVNAGDWVKRGQTIGRIVDSQLGPKAGAYGAQAAAAEAQAAQARAELERVRFLYNNGVYAKAKLDQAKAAADAAQAQVRAAKAQQAAVGAVAGQGVVSAPATGRVLKADIPAGSPVSPGMAIATITAGPTILRLQMPETLADEVHNGSRVRATGIGDGERTGTVVKVYPSVQSGQMTADVSMPGIDGSLIGRRVPAKVESGTRKAVLVPDSFVIHRYGIDYVTVLAKDGSASTVPVQTAPSAEKGKVEILSGVGAGDTLIGAQSK</sequence>
<dbReference type="GO" id="GO:1990281">
    <property type="term" value="C:efflux pump complex"/>
    <property type="evidence" value="ECO:0007669"/>
    <property type="project" value="TreeGrafter"/>
</dbReference>
<evidence type="ECO:0000313" key="4">
    <source>
        <dbReference type="EMBL" id="MBR0551282.1"/>
    </source>
</evidence>
<feature type="chain" id="PRO_5035841985" evidence="3">
    <location>
        <begin position="22"/>
        <end position="340"/>
    </location>
</feature>
<feature type="signal peptide" evidence="3">
    <location>
        <begin position="1"/>
        <end position="21"/>
    </location>
</feature>
<dbReference type="SUPFAM" id="SSF111369">
    <property type="entry name" value="HlyD-like secretion proteins"/>
    <property type="match status" value="1"/>
</dbReference>
<dbReference type="PANTHER" id="PTHR30469">
    <property type="entry name" value="MULTIDRUG RESISTANCE PROTEIN MDTA"/>
    <property type="match status" value="1"/>
</dbReference>
<dbReference type="Gene3D" id="2.40.30.170">
    <property type="match status" value="1"/>
</dbReference>
<dbReference type="InterPro" id="IPR006143">
    <property type="entry name" value="RND_pump_MFP"/>
</dbReference>
<evidence type="ECO:0000256" key="3">
    <source>
        <dbReference type="SAM" id="SignalP"/>
    </source>
</evidence>
<gene>
    <name evidence="4" type="ORF">J7S20_02040</name>
</gene>
<dbReference type="RefSeq" id="WP_284052565.1">
    <property type="nucleotide sequence ID" value="NZ_JAGRQC010000001.1"/>
</dbReference>
<dbReference type="Gene3D" id="1.10.287.470">
    <property type="entry name" value="Helix hairpin bin"/>
    <property type="match status" value="1"/>
</dbReference>
<dbReference type="NCBIfam" id="TIGR01730">
    <property type="entry name" value="RND_mfp"/>
    <property type="match status" value="1"/>
</dbReference>
<dbReference type="AlphaFoldDB" id="A0A8T4IB03"/>
<protein>
    <submittedName>
        <fullName evidence="4">Efflux RND transporter periplasmic adaptor subunit</fullName>
    </submittedName>
</protein>